<organism evidence="2 3">
    <name type="scientific">Hartmannibacter diazotrophicus</name>
    <dbReference type="NCBI Taxonomy" id="1482074"/>
    <lineage>
        <taxon>Bacteria</taxon>
        <taxon>Pseudomonadati</taxon>
        <taxon>Pseudomonadota</taxon>
        <taxon>Alphaproteobacteria</taxon>
        <taxon>Hyphomicrobiales</taxon>
        <taxon>Pleomorphomonadaceae</taxon>
        <taxon>Hartmannibacter</taxon>
    </lineage>
</organism>
<feature type="domain" description="Putative DNA-binding" evidence="1">
    <location>
        <begin position="19"/>
        <end position="96"/>
    </location>
</feature>
<accession>A0A2C9DC89</accession>
<dbReference type="InterPro" id="IPR044922">
    <property type="entry name" value="DUF2063_N_sf"/>
</dbReference>
<dbReference type="Pfam" id="PF09836">
    <property type="entry name" value="DUF2063"/>
    <property type="match status" value="1"/>
</dbReference>
<dbReference type="EMBL" id="LT960614">
    <property type="protein sequence ID" value="SON57748.1"/>
    <property type="molecule type" value="Genomic_DNA"/>
</dbReference>
<proteinExistence type="predicted"/>
<dbReference type="OrthoDB" id="4146344at2"/>
<dbReference type="AlphaFoldDB" id="A0A2C9DC89"/>
<dbReference type="Proteomes" id="UP000223606">
    <property type="component" value="Chromosome 1"/>
</dbReference>
<keyword evidence="3" id="KW-1185">Reference proteome</keyword>
<gene>
    <name evidence="2" type="ORF">HDIA_4207</name>
</gene>
<name>A0A2C9DC89_9HYPH</name>
<protein>
    <recommendedName>
        <fullName evidence="1">Putative DNA-binding domain-containing protein</fullName>
    </recommendedName>
</protein>
<dbReference type="KEGG" id="hdi:HDIA_4207"/>
<reference evidence="3" key="1">
    <citation type="submission" date="2017-09" db="EMBL/GenBank/DDBJ databases">
        <title>Genome sequence of Nannocystis excedens DSM 71.</title>
        <authorList>
            <person name="Blom J."/>
        </authorList>
    </citation>
    <scope>NUCLEOTIDE SEQUENCE [LARGE SCALE GENOMIC DNA]</scope>
    <source>
        <strain evidence="3">type strain: E19</strain>
    </source>
</reference>
<evidence type="ECO:0000313" key="3">
    <source>
        <dbReference type="Proteomes" id="UP000223606"/>
    </source>
</evidence>
<dbReference type="RefSeq" id="WP_099557953.1">
    <property type="nucleotide sequence ID" value="NZ_LT960614.1"/>
</dbReference>
<dbReference type="InterPro" id="IPR018640">
    <property type="entry name" value="DUF2063"/>
</dbReference>
<sequence length="250" mass="27136">MPSLEELQLATARCVLGHASGYTLPLTGSSKSAARLGIYRNNTRSSLTTVLLTVFPVTAGLVDERFFRYAASDFISRFPPAEARLARYGAGFPRFLKSLETLAELPFVAEVARLEWAIAEALDAKSEPPLALEALAGASLSLSPCLRLQPSLRLIALRTPVLAIWQAHQAGQEPAPGWRREVERIALWRCGDAVRLATIGHSDFAFRHALAAGCGLEPAVKRALARDPMFDLLGALVRLIQDGLVVELKP</sequence>
<evidence type="ECO:0000259" key="1">
    <source>
        <dbReference type="Pfam" id="PF09836"/>
    </source>
</evidence>
<dbReference type="Gene3D" id="1.10.150.690">
    <property type="entry name" value="DUF2063"/>
    <property type="match status" value="1"/>
</dbReference>
<evidence type="ECO:0000313" key="2">
    <source>
        <dbReference type="EMBL" id="SON57748.1"/>
    </source>
</evidence>